<reference evidence="1" key="1">
    <citation type="submission" date="2022-06" db="EMBL/GenBank/DDBJ databases">
        <title>Phylogenomic reconstructions and comparative analyses of Kickxellomycotina fungi.</title>
        <authorList>
            <person name="Reynolds N.K."/>
            <person name="Stajich J.E."/>
            <person name="Barry K."/>
            <person name="Grigoriev I.V."/>
            <person name="Crous P."/>
            <person name="Smith M.E."/>
        </authorList>
    </citation>
    <scope>NUCLEOTIDE SEQUENCE</scope>
    <source>
        <strain evidence="1">RSA 2271</strain>
    </source>
</reference>
<evidence type="ECO:0000313" key="1">
    <source>
        <dbReference type="EMBL" id="KAJ1672772.1"/>
    </source>
</evidence>
<proteinExistence type="predicted"/>
<feature type="non-terminal residue" evidence="1">
    <location>
        <position position="110"/>
    </location>
</feature>
<sequence>MSSEYDFGVVRGSLKIKKDKDVFKKKKGKKSKKLTKRELDNNGGSTVGSSNGDRGSPTISEASPSPSLTSKSEVGSKLTKAEEHHREVQRKRQLERIKKLAAKSHREKVQ</sequence>
<comment type="caution">
    <text evidence="1">The sequence shown here is derived from an EMBL/GenBank/DDBJ whole genome shotgun (WGS) entry which is preliminary data.</text>
</comment>
<dbReference type="EMBL" id="JAMZIH010007868">
    <property type="protein sequence ID" value="KAJ1672772.1"/>
    <property type="molecule type" value="Genomic_DNA"/>
</dbReference>
<organism evidence="1 2">
    <name type="scientific">Spiromyces aspiralis</name>
    <dbReference type="NCBI Taxonomy" id="68401"/>
    <lineage>
        <taxon>Eukaryota</taxon>
        <taxon>Fungi</taxon>
        <taxon>Fungi incertae sedis</taxon>
        <taxon>Zoopagomycota</taxon>
        <taxon>Kickxellomycotina</taxon>
        <taxon>Kickxellomycetes</taxon>
        <taxon>Kickxellales</taxon>
        <taxon>Kickxellaceae</taxon>
        <taxon>Spiromyces</taxon>
    </lineage>
</organism>
<dbReference type="Proteomes" id="UP001145114">
    <property type="component" value="Unassembled WGS sequence"/>
</dbReference>
<evidence type="ECO:0000313" key="2">
    <source>
        <dbReference type="Proteomes" id="UP001145114"/>
    </source>
</evidence>
<protein>
    <submittedName>
        <fullName evidence="1">Uncharacterized protein</fullName>
    </submittedName>
</protein>
<gene>
    <name evidence="1" type="ORF">EV182_006534</name>
</gene>
<accession>A0ACC1H8T3</accession>
<keyword evidence="2" id="KW-1185">Reference proteome</keyword>
<name>A0ACC1H8T3_9FUNG</name>